<dbReference type="GO" id="GO:0016787">
    <property type="term" value="F:hydrolase activity"/>
    <property type="evidence" value="ECO:0007669"/>
    <property type="project" value="UniProtKB-KW"/>
</dbReference>
<keyword evidence="7" id="KW-1185">Reference proteome</keyword>
<sequence length="306" mass="34599">MTLTEEAVKSTVRVAAVQAEGVYFDLNGAVDKTCRLIEEAARKGVDLIAFLEVWIPMYPGWIWQRLIDFGKVGEYMKHSLRRDGPEMAKIQNCAATHRIAISLGYSENHNNSLYLPQSVIGKDGEIKMLRRKSKPTHAERTIYGDGSGASLLNVVDEPGLGKPLLRYHTYSQGEQIHVAAWPPMNYYNSVPEGSALWSQCREGGAQLVDHARDRGQLLWDRCDEAGEWEVIPHSRRRVCGHQRPDGRKLTEDLDETEEGLLIADLDFAEIQKVKAILDVHGHYSRPDLLWLGVDYCEKKQVRPAHD</sequence>
<evidence type="ECO:0000313" key="6">
    <source>
        <dbReference type="EMBL" id="KAL2857067.1"/>
    </source>
</evidence>
<gene>
    <name evidence="6" type="ORF">BJY01DRAFT_231122</name>
</gene>
<dbReference type="Proteomes" id="UP001610446">
    <property type="component" value="Unassembled WGS sequence"/>
</dbReference>
<accession>A0ABR4L0L8</accession>
<dbReference type="Gene3D" id="3.60.110.10">
    <property type="entry name" value="Carbon-nitrogen hydrolase"/>
    <property type="match status" value="1"/>
</dbReference>
<protein>
    <recommendedName>
        <fullName evidence="4">nitrilase</fullName>
        <ecNumber evidence="4">3.5.5.1</ecNumber>
    </recommendedName>
</protein>
<dbReference type="PROSITE" id="PS50263">
    <property type="entry name" value="CN_HYDROLASE"/>
    <property type="match status" value="1"/>
</dbReference>
<feature type="domain" description="CN hydrolase" evidence="5">
    <location>
        <begin position="12"/>
        <end position="267"/>
    </location>
</feature>
<proteinExistence type="inferred from homology"/>
<evidence type="ECO:0000313" key="7">
    <source>
        <dbReference type="Proteomes" id="UP001610446"/>
    </source>
</evidence>
<comment type="similarity">
    <text evidence="1">Belongs to the carbon-nitrogen hydrolase superfamily. Nitrilase family.</text>
</comment>
<evidence type="ECO:0000256" key="2">
    <source>
        <dbReference type="ARBA" id="ARBA00022801"/>
    </source>
</evidence>
<comment type="catalytic activity">
    <reaction evidence="3">
        <text>a nitrile + 2 H2O = a carboxylate + NH4(+)</text>
        <dbReference type="Rhea" id="RHEA:21724"/>
        <dbReference type="ChEBI" id="CHEBI:15377"/>
        <dbReference type="ChEBI" id="CHEBI:18379"/>
        <dbReference type="ChEBI" id="CHEBI:28938"/>
        <dbReference type="ChEBI" id="CHEBI:29067"/>
        <dbReference type="EC" id="3.5.5.1"/>
    </reaction>
</comment>
<dbReference type="InterPro" id="IPR044149">
    <property type="entry name" value="Nitrilases_CHs"/>
</dbReference>
<evidence type="ECO:0000256" key="1">
    <source>
        <dbReference type="ARBA" id="ARBA00008129"/>
    </source>
</evidence>
<evidence type="ECO:0000256" key="4">
    <source>
        <dbReference type="ARBA" id="ARBA00039045"/>
    </source>
</evidence>
<name>A0ABR4L0L8_9EURO</name>
<dbReference type="EC" id="3.5.5.1" evidence="4"/>
<evidence type="ECO:0000259" key="5">
    <source>
        <dbReference type="PROSITE" id="PS50263"/>
    </source>
</evidence>
<dbReference type="Pfam" id="PF00795">
    <property type="entry name" value="CN_hydrolase"/>
    <property type="match status" value="1"/>
</dbReference>
<dbReference type="EMBL" id="JBFXLU010000005">
    <property type="protein sequence ID" value="KAL2857067.1"/>
    <property type="molecule type" value="Genomic_DNA"/>
</dbReference>
<reference evidence="6 7" key="1">
    <citation type="submission" date="2024-07" db="EMBL/GenBank/DDBJ databases">
        <title>Section-level genome sequencing and comparative genomics of Aspergillus sections Usti and Cavernicolus.</title>
        <authorList>
            <consortium name="Lawrence Berkeley National Laboratory"/>
            <person name="Nybo J.L."/>
            <person name="Vesth T.C."/>
            <person name="Theobald S."/>
            <person name="Frisvad J.C."/>
            <person name="Larsen T.O."/>
            <person name="Kjaerboelling I."/>
            <person name="Rothschild-Mancinelli K."/>
            <person name="Lyhne E.K."/>
            <person name="Kogle M.E."/>
            <person name="Barry K."/>
            <person name="Clum A."/>
            <person name="Na H."/>
            <person name="Ledsgaard L."/>
            <person name="Lin J."/>
            <person name="Lipzen A."/>
            <person name="Kuo A."/>
            <person name="Riley R."/>
            <person name="Mondo S."/>
            <person name="Labutti K."/>
            <person name="Haridas S."/>
            <person name="Pangalinan J."/>
            <person name="Salamov A.A."/>
            <person name="Simmons B.A."/>
            <person name="Magnuson J.K."/>
            <person name="Chen J."/>
            <person name="Drula E."/>
            <person name="Henrissat B."/>
            <person name="Wiebenga A."/>
            <person name="Lubbers R.J."/>
            <person name="Gomes A.C."/>
            <person name="Makela M.R."/>
            <person name="Stajich J."/>
            <person name="Grigoriev I.V."/>
            <person name="Mortensen U.H."/>
            <person name="De Vries R.P."/>
            <person name="Baker S.E."/>
            <person name="Andersen M.R."/>
        </authorList>
    </citation>
    <scope>NUCLEOTIDE SEQUENCE [LARGE SCALE GENOMIC DNA]</scope>
    <source>
        <strain evidence="6 7">CBS 123904</strain>
    </source>
</reference>
<evidence type="ECO:0000256" key="3">
    <source>
        <dbReference type="ARBA" id="ARBA00036406"/>
    </source>
</evidence>
<dbReference type="PANTHER" id="PTHR46044">
    <property type="entry name" value="NITRILASE"/>
    <property type="match status" value="1"/>
</dbReference>
<dbReference type="PANTHER" id="PTHR46044:SF14">
    <property type="entry name" value="ARYLACETONITRILASE"/>
    <property type="match status" value="1"/>
</dbReference>
<comment type="caution">
    <text evidence="6">The sequence shown here is derived from an EMBL/GenBank/DDBJ whole genome shotgun (WGS) entry which is preliminary data.</text>
</comment>
<dbReference type="InterPro" id="IPR036526">
    <property type="entry name" value="C-N_Hydrolase_sf"/>
</dbReference>
<dbReference type="InterPro" id="IPR003010">
    <property type="entry name" value="C-N_Hydrolase"/>
</dbReference>
<dbReference type="SUPFAM" id="SSF56317">
    <property type="entry name" value="Carbon-nitrogen hydrolase"/>
    <property type="match status" value="1"/>
</dbReference>
<keyword evidence="2 6" id="KW-0378">Hydrolase</keyword>
<organism evidence="6 7">
    <name type="scientific">Aspergillus pseudoustus</name>
    <dbReference type="NCBI Taxonomy" id="1810923"/>
    <lineage>
        <taxon>Eukaryota</taxon>
        <taxon>Fungi</taxon>
        <taxon>Dikarya</taxon>
        <taxon>Ascomycota</taxon>
        <taxon>Pezizomycotina</taxon>
        <taxon>Eurotiomycetes</taxon>
        <taxon>Eurotiomycetidae</taxon>
        <taxon>Eurotiales</taxon>
        <taxon>Aspergillaceae</taxon>
        <taxon>Aspergillus</taxon>
        <taxon>Aspergillus subgen. Nidulantes</taxon>
    </lineage>
</organism>